<dbReference type="Proteomes" id="UP000053105">
    <property type="component" value="Unassembled WGS sequence"/>
</dbReference>
<feature type="region of interest" description="Disordered" evidence="1">
    <location>
        <begin position="191"/>
        <end position="214"/>
    </location>
</feature>
<reference evidence="2 3" key="1">
    <citation type="submission" date="2015-07" db="EMBL/GenBank/DDBJ databases">
        <title>The genome of Melipona quadrifasciata.</title>
        <authorList>
            <person name="Pan H."/>
            <person name="Kapheim K."/>
        </authorList>
    </citation>
    <scope>NUCLEOTIDE SEQUENCE [LARGE SCALE GENOMIC DNA]</scope>
    <source>
        <strain evidence="2">0111107301</strain>
        <tissue evidence="2">Whole body</tissue>
    </source>
</reference>
<dbReference type="AlphaFoldDB" id="A0A0N1ITM7"/>
<feature type="region of interest" description="Disordered" evidence="1">
    <location>
        <begin position="80"/>
        <end position="117"/>
    </location>
</feature>
<gene>
    <name evidence="2" type="ORF">WN51_13378</name>
</gene>
<evidence type="ECO:0000256" key="1">
    <source>
        <dbReference type="SAM" id="MobiDB-lite"/>
    </source>
</evidence>
<evidence type="ECO:0000313" key="3">
    <source>
        <dbReference type="Proteomes" id="UP000053105"/>
    </source>
</evidence>
<dbReference type="EMBL" id="KQ435774">
    <property type="protein sequence ID" value="KOX75071.1"/>
    <property type="molecule type" value="Genomic_DNA"/>
</dbReference>
<organism evidence="2 3">
    <name type="scientific">Melipona quadrifasciata</name>
    <dbReference type="NCBI Taxonomy" id="166423"/>
    <lineage>
        <taxon>Eukaryota</taxon>
        <taxon>Metazoa</taxon>
        <taxon>Ecdysozoa</taxon>
        <taxon>Arthropoda</taxon>
        <taxon>Hexapoda</taxon>
        <taxon>Insecta</taxon>
        <taxon>Pterygota</taxon>
        <taxon>Neoptera</taxon>
        <taxon>Endopterygota</taxon>
        <taxon>Hymenoptera</taxon>
        <taxon>Apocrita</taxon>
        <taxon>Aculeata</taxon>
        <taxon>Apoidea</taxon>
        <taxon>Anthophila</taxon>
        <taxon>Apidae</taxon>
        <taxon>Melipona</taxon>
    </lineage>
</organism>
<keyword evidence="3" id="KW-1185">Reference proteome</keyword>
<evidence type="ECO:0000313" key="2">
    <source>
        <dbReference type="EMBL" id="KOX75071.1"/>
    </source>
</evidence>
<proteinExistence type="predicted"/>
<accession>A0A0N1ITM7</accession>
<dbReference type="OrthoDB" id="10568490at2759"/>
<sequence>MFFFNVYKIKAQKHRVDRKIPIKCTSLIHQIQKLQNLTTSVDFLQTARNTVAELNSRGDSLARERRRFVTYQAEPHEVSTATGFSWQSEDGHADWPGDLAGNGAGKDETGSGADAAATGTETAASLLTTLGGAARSEKTLRFQASLRAEWSQNNLPFIGDIRSYSNPGNRGWNPVKRYPNGTVTGTCPVVRGPDDEPEIGSQGSECGATGHRCESGSETTQFSSTFDLCSQDIKDRFFATNGKEMLPPPVSTDELKSGLLVKFVSINLREMNVHVLVKHTVFRRDSEKFCSAKLRSDIIGKTRIASFMVLFKEIEVSTKFRKHLHLDKSDGLLDIKHEIFFTTRNSIEEQIRILYRLLELI</sequence>
<name>A0A0N1ITM7_9HYME</name>
<protein>
    <submittedName>
        <fullName evidence="2">Uncharacterized protein</fullName>
    </submittedName>
</protein>